<name>A0A7W9MGN2_9ACTN</name>
<evidence type="ECO:0000313" key="4">
    <source>
        <dbReference type="Proteomes" id="UP000540685"/>
    </source>
</evidence>
<dbReference type="PROSITE" id="PS51318">
    <property type="entry name" value="TAT"/>
    <property type="match status" value="1"/>
</dbReference>
<keyword evidence="4" id="KW-1185">Reference proteome</keyword>
<reference evidence="3 4" key="1">
    <citation type="submission" date="2020-08" db="EMBL/GenBank/DDBJ databases">
        <title>Sequencing the genomes of 1000 actinobacteria strains.</title>
        <authorList>
            <person name="Klenk H.-P."/>
        </authorList>
    </citation>
    <scope>NUCLEOTIDE SEQUENCE [LARGE SCALE GENOMIC DNA]</scope>
    <source>
        <strain evidence="3 4">DSM 46887</strain>
    </source>
</reference>
<protein>
    <recommendedName>
        <fullName evidence="2">DUF11 domain-containing protein</fullName>
    </recommendedName>
</protein>
<dbReference type="Proteomes" id="UP000540685">
    <property type="component" value="Unassembled WGS sequence"/>
</dbReference>
<feature type="signal peptide" evidence="1">
    <location>
        <begin position="1"/>
        <end position="29"/>
    </location>
</feature>
<proteinExistence type="predicted"/>
<dbReference type="InterPro" id="IPR006311">
    <property type="entry name" value="TAT_signal"/>
</dbReference>
<dbReference type="InterPro" id="IPR001434">
    <property type="entry name" value="OmcB-like_DUF11"/>
</dbReference>
<comment type="caution">
    <text evidence="3">The sequence shown here is derived from an EMBL/GenBank/DDBJ whole genome shotgun (WGS) entry which is preliminary data.</text>
</comment>
<gene>
    <name evidence="3" type="ORF">F4562_003062</name>
</gene>
<dbReference type="RefSeq" id="WP_184537485.1">
    <property type="nucleotide sequence ID" value="NZ_JACHMP010000001.1"/>
</dbReference>
<dbReference type="EMBL" id="JACHMP010000001">
    <property type="protein sequence ID" value="MBB5820000.1"/>
    <property type="molecule type" value="Genomic_DNA"/>
</dbReference>
<dbReference type="AlphaFoldDB" id="A0A7W9MGN2"/>
<dbReference type="Pfam" id="PF01345">
    <property type="entry name" value="DUF11"/>
    <property type="match status" value="1"/>
</dbReference>
<evidence type="ECO:0000313" key="3">
    <source>
        <dbReference type="EMBL" id="MBB5820000.1"/>
    </source>
</evidence>
<organism evidence="3 4">
    <name type="scientific">Streptosporangium becharense</name>
    <dbReference type="NCBI Taxonomy" id="1816182"/>
    <lineage>
        <taxon>Bacteria</taxon>
        <taxon>Bacillati</taxon>
        <taxon>Actinomycetota</taxon>
        <taxon>Actinomycetes</taxon>
        <taxon>Streptosporangiales</taxon>
        <taxon>Streptosporangiaceae</taxon>
        <taxon>Streptosporangium</taxon>
    </lineage>
</organism>
<evidence type="ECO:0000256" key="1">
    <source>
        <dbReference type="SAM" id="SignalP"/>
    </source>
</evidence>
<feature type="chain" id="PRO_5039694817" description="DUF11 domain-containing protein" evidence="1">
    <location>
        <begin position="30"/>
        <end position="189"/>
    </location>
</feature>
<keyword evidence="1" id="KW-0732">Signal</keyword>
<feature type="domain" description="DUF11" evidence="2">
    <location>
        <begin position="60"/>
        <end position="148"/>
    </location>
</feature>
<sequence>MRHPISRIAALTLAASLAGGVLFAAPASAAPAQAPVQAPASAVKTADEPYSSFKVSISAPKKVRAGGKITYTVKAVNGGPHLADTFYMGGALPKNSKITAIYGPKGSECDVYDDGFWCWYPRAIKVGEQATLRITVKLTNRARGTAEAILGVDAYDLPNGAENLSRDEYERLGIKSWYFVKKAKTKIVR</sequence>
<evidence type="ECO:0000259" key="2">
    <source>
        <dbReference type="Pfam" id="PF01345"/>
    </source>
</evidence>
<accession>A0A7W9MGN2</accession>